<comment type="caution">
    <text evidence="1">The sequence shown here is derived from an EMBL/GenBank/DDBJ whole genome shotgun (WGS) entry which is preliminary data.</text>
</comment>
<evidence type="ECO:0000313" key="1">
    <source>
        <dbReference type="EMBL" id="KAH9290734.1"/>
    </source>
</evidence>
<dbReference type="OMA" id="VKWILIY"/>
<sequence length="107" mass="12040">HFKLSKERCPKIEQERNQMSKVPYSSAVGSLMYAMVCTRPDIAHAVGAVSRFMSDPSRDHWQAVKWILRYLRGTMETVLCYSGSDTTLCGYVDSDMAGDVDSRGARQ</sequence>
<reference evidence="1 2" key="1">
    <citation type="journal article" date="2021" name="Nat. Plants">
        <title>The Taxus genome provides insights into paclitaxel biosynthesis.</title>
        <authorList>
            <person name="Xiong X."/>
            <person name="Gou J."/>
            <person name="Liao Q."/>
            <person name="Li Y."/>
            <person name="Zhou Q."/>
            <person name="Bi G."/>
            <person name="Li C."/>
            <person name="Du R."/>
            <person name="Wang X."/>
            <person name="Sun T."/>
            <person name="Guo L."/>
            <person name="Liang H."/>
            <person name="Lu P."/>
            <person name="Wu Y."/>
            <person name="Zhang Z."/>
            <person name="Ro D.K."/>
            <person name="Shang Y."/>
            <person name="Huang S."/>
            <person name="Yan J."/>
        </authorList>
    </citation>
    <scope>NUCLEOTIDE SEQUENCE [LARGE SCALE GENOMIC DNA]</scope>
    <source>
        <strain evidence="1">Ta-2019</strain>
    </source>
</reference>
<dbReference type="AlphaFoldDB" id="A0AA38C5K3"/>
<feature type="non-terminal residue" evidence="1">
    <location>
        <position position="107"/>
    </location>
</feature>
<keyword evidence="2" id="KW-1185">Reference proteome</keyword>
<gene>
    <name evidence="1" type="ORF">KI387_034851</name>
</gene>
<evidence type="ECO:0000313" key="2">
    <source>
        <dbReference type="Proteomes" id="UP000824469"/>
    </source>
</evidence>
<proteinExistence type="predicted"/>
<dbReference type="Proteomes" id="UP000824469">
    <property type="component" value="Unassembled WGS sequence"/>
</dbReference>
<dbReference type="EMBL" id="JAHRHJ020003813">
    <property type="protein sequence ID" value="KAH9290734.1"/>
    <property type="molecule type" value="Genomic_DNA"/>
</dbReference>
<accession>A0AA38C5K3</accession>
<organism evidence="1 2">
    <name type="scientific">Taxus chinensis</name>
    <name type="common">Chinese yew</name>
    <name type="synonym">Taxus wallichiana var. chinensis</name>
    <dbReference type="NCBI Taxonomy" id="29808"/>
    <lineage>
        <taxon>Eukaryota</taxon>
        <taxon>Viridiplantae</taxon>
        <taxon>Streptophyta</taxon>
        <taxon>Embryophyta</taxon>
        <taxon>Tracheophyta</taxon>
        <taxon>Spermatophyta</taxon>
        <taxon>Pinopsida</taxon>
        <taxon>Pinidae</taxon>
        <taxon>Conifers II</taxon>
        <taxon>Cupressales</taxon>
        <taxon>Taxaceae</taxon>
        <taxon>Taxus</taxon>
    </lineage>
</organism>
<feature type="non-terminal residue" evidence="1">
    <location>
        <position position="1"/>
    </location>
</feature>
<dbReference type="PANTHER" id="PTHR11439:SF467">
    <property type="entry name" value="INTEGRASE CATALYTIC DOMAIN-CONTAINING PROTEIN"/>
    <property type="match status" value="1"/>
</dbReference>
<protein>
    <recommendedName>
        <fullName evidence="3">Retrovirus-related Pol polyprotein from transposon TNT 1-94</fullName>
    </recommendedName>
</protein>
<evidence type="ECO:0008006" key="3">
    <source>
        <dbReference type="Google" id="ProtNLM"/>
    </source>
</evidence>
<name>A0AA38C5K3_TAXCH</name>
<dbReference type="PANTHER" id="PTHR11439">
    <property type="entry name" value="GAG-POL-RELATED RETROTRANSPOSON"/>
    <property type="match status" value="1"/>
</dbReference>